<dbReference type="PROSITE" id="PS50811">
    <property type="entry name" value="WRKY"/>
    <property type="match status" value="1"/>
</dbReference>
<dbReference type="OrthoDB" id="684963at2759"/>
<evidence type="ECO:0000256" key="1">
    <source>
        <dbReference type="ARBA" id="ARBA00004123"/>
    </source>
</evidence>
<dbReference type="AlphaFoldDB" id="A0A830CYI3"/>
<evidence type="ECO:0000256" key="5">
    <source>
        <dbReference type="ARBA" id="ARBA00023242"/>
    </source>
</evidence>
<keyword evidence="4" id="KW-0804">Transcription</keyword>
<evidence type="ECO:0000256" key="2">
    <source>
        <dbReference type="ARBA" id="ARBA00023015"/>
    </source>
</evidence>
<dbReference type="PANTHER" id="PTHR32096">
    <property type="entry name" value="WRKY TRANSCRIPTION FACTOR 30-RELATED-RELATED"/>
    <property type="match status" value="1"/>
</dbReference>
<keyword evidence="8" id="KW-1185">Reference proteome</keyword>
<dbReference type="SUPFAM" id="SSF118290">
    <property type="entry name" value="WRKY DNA-binding domain"/>
    <property type="match status" value="1"/>
</dbReference>
<dbReference type="Pfam" id="PF03106">
    <property type="entry name" value="WRKY"/>
    <property type="match status" value="1"/>
</dbReference>
<dbReference type="GO" id="GO:0005634">
    <property type="term" value="C:nucleus"/>
    <property type="evidence" value="ECO:0007669"/>
    <property type="project" value="UniProtKB-SubCell"/>
</dbReference>
<evidence type="ECO:0000259" key="6">
    <source>
        <dbReference type="PROSITE" id="PS50811"/>
    </source>
</evidence>
<comment type="subcellular location">
    <subcellularLocation>
        <location evidence="1">Nucleus</location>
    </subcellularLocation>
</comment>
<keyword evidence="2" id="KW-0805">Transcription regulation</keyword>
<dbReference type="Proteomes" id="UP000653305">
    <property type="component" value="Unassembled WGS sequence"/>
</dbReference>
<sequence length="228" mass="25481">MMKSSFQSSFNVVTGTTRMENEEYKKLVNEITKGLEQVKHLRASSSGNQESSALEKMLTSYEEALSILNGMGPQGQCETIIGPLPLPDRDDMDQQGIHEHSYPIKGSKKRKSFATITKRVRLQVQGDSINVPQLDGIGDEYCWRKYGAKDIHGSKYPRGYYRCNSRGCPARKHLQRLDDDPSVVEIVYNSTHTCVGPIPIPPPPESSEKLDDSFLQQVQRLDDGSSCG</sequence>
<organism evidence="7 8">
    <name type="scientific">Phtheirospermum japonicum</name>
    <dbReference type="NCBI Taxonomy" id="374723"/>
    <lineage>
        <taxon>Eukaryota</taxon>
        <taxon>Viridiplantae</taxon>
        <taxon>Streptophyta</taxon>
        <taxon>Embryophyta</taxon>
        <taxon>Tracheophyta</taxon>
        <taxon>Spermatophyta</taxon>
        <taxon>Magnoliopsida</taxon>
        <taxon>eudicotyledons</taxon>
        <taxon>Gunneridae</taxon>
        <taxon>Pentapetalae</taxon>
        <taxon>asterids</taxon>
        <taxon>lamiids</taxon>
        <taxon>Lamiales</taxon>
        <taxon>Orobanchaceae</taxon>
        <taxon>Orobanchaceae incertae sedis</taxon>
        <taxon>Phtheirospermum</taxon>
    </lineage>
</organism>
<dbReference type="GO" id="GO:0003700">
    <property type="term" value="F:DNA-binding transcription factor activity"/>
    <property type="evidence" value="ECO:0007669"/>
    <property type="project" value="InterPro"/>
</dbReference>
<proteinExistence type="predicted"/>
<accession>A0A830CYI3</accession>
<evidence type="ECO:0000313" key="8">
    <source>
        <dbReference type="Proteomes" id="UP000653305"/>
    </source>
</evidence>
<dbReference type="InterPro" id="IPR044810">
    <property type="entry name" value="WRKY_plant"/>
</dbReference>
<dbReference type="Gene3D" id="2.20.25.80">
    <property type="entry name" value="WRKY domain"/>
    <property type="match status" value="1"/>
</dbReference>
<dbReference type="InterPro" id="IPR003657">
    <property type="entry name" value="WRKY_dom"/>
</dbReference>
<dbReference type="PANTHER" id="PTHR32096:SF146">
    <property type="entry name" value="WRKY TRANSCRIPTION FACTOR 19-RELATED"/>
    <property type="match status" value="1"/>
</dbReference>
<name>A0A830CYI3_9LAMI</name>
<dbReference type="InterPro" id="IPR036576">
    <property type="entry name" value="WRKY_dom_sf"/>
</dbReference>
<dbReference type="GO" id="GO:0000976">
    <property type="term" value="F:transcription cis-regulatory region binding"/>
    <property type="evidence" value="ECO:0007669"/>
    <property type="project" value="TreeGrafter"/>
</dbReference>
<keyword evidence="3" id="KW-0238">DNA-binding</keyword>
<comment type="caution">
    <text evidence="7">The sequence shown here is derived from an EMBL/GenBank/DDBJ whole genome shotgun (WGS) entry which is preliminary data.</text>
</comment>
<dbReference type="EMBL" id="BMAC01000761">
    <property type="protein sequence ID" value="GFQ02639.1"/>
    <property type="molecule type" value="Genomic_DNA"/>
</dbReference>
<gene>
    <name evidence="7" type="ORF">PHJA_002407900</name>
</gene>
<reference evidence="7" key="1">
    <citation type="submission" date="2020-07" db="EMBL/GenBank/DDBJ databases">
        <title>Ethylene signaling mediates host invasion by parasitic plants.</title>
        <authorList>
            <person name="Yoshida S."/>
        </authorList>
    </citation>
    <scope>NUCLEOTIDE SEQUENCE</scope>
    <source>
        <strain evidence="7">Okayama</strain>
    </source>
</reference>
<dbReference type="SMART" id="SM00774">
    <property type="entry name" value="WRKY"/>
    <property type="match status" value="1"/>
</dbReference>
<protein>
    <submittedName>
        <fullName evidence="7">Probable WRKY transcription factor 41</fullName>
    </submittedName>
</protein>
<keyword evidence="5" id="KW-0539">Nucleus</keyword>
<evidence type="ECO:0000256" key="3">
    <source>
        <dbReference type="ARBA" id="ARBA00023125"/>
    </source>
</evidence>
<evidence type="ECO:0000313" key="7">
    <source>
        <dbReference type="EMBL" id="GFQ02639.1"/>
    </source>
</evidence>
<feature type="domain" description="WRKY" evidence="6">
    <location>
        <begin position="132"/>
        <end position="197"/>
    </location>
</feature>
<evidence type="ECO:0000256" key="4">
    <source>
        <dbReference type="ARBA" id="ARBA00023163"/>
    </source>
</evidence>